<keyword evidence="4" id="KW-0645">Protease</keyword>
<dbReference type="GO" id="GO:0046872">
    <property type="term" value="F:metal ion binding"/>
    <property type="evidence" value="ECO:0007669"/>
    <property type="project" value="UniProtKB-KW"/>
</dbReference>
<dbReference type="PANTHER" id="PTHR12147">
    <property type="entry name" value="METALLOPEPTIDASE M28 FAMILY MEMBER"/>
    <property type="match status" value="1"/>
</dbReference>
<dbReference type="CDD" id="cd03875">
    <property type="entry name" value="M28_Fxna_like"/>
    <property type="match status" value="1"/>
</dbReference>
<evidence type="ECO:0000256" key="15">
    <source>
        <dbReference type="SAM" id="Phobius"/>
    </source>
</evidence>
<keyword evidence="13" id="KW-0325">Glycoprotein</keyword>
<gene>
    <name evidence="18" type="ORF">CINC_LOCUS8020</name>
</gene>
<evidence type="ECO:0000256" key="9">
    <source>
        <dbReference type="ARBA" id="ARBA00022833"/>
    </source>
</evidence>
<name>A0A9P0BX25_CHRIL</name>
<keyword evidence="9" id="KW-0862">Zinc</keyword>
<keyword evidence="5 15" id="KW-0812">Transmembrane</keyword>
<evidence type="ECO:0000256" key="8">
    <source>
        <dbReference type="ARBA" id="ARBA00022824"/>
    </source>
</evidence>
<keyword evidence="11" id="KW-0482">Metalloprotease</keyword>
<evidence type="ECO:0000256" key="2">
    <source>
        <dbReference type="ARBA" id="ARBA00004477"/>
    </source>
</evidence>
<evidence type="ECO:0000256" key="7">
    <source>
        <dbReference type="ARBA" id="ARBA00022801"/>
    </source>
</evidence>
<dbReference type="InterPro" id="IPR053973">
    <property type="entry name" value="ERMP1-like_C"/>
</dbReference>
<dbReference type="InterPro" id="IPR045175">
    <property type="entry name" value="M28_fam"/>
</dbReference>
<evidence type="ECO:0000256" key="4">
    <source>
        <dbReference type="ARBA" id="ARBA00022670"/>
    </source>
</evidence>
<evidence type="ECO:0000259" key="17">
    <source>
        <dbReference type="Pfam" id="PF22248"/>
    </source>
</evidence>
<keyword evidence="10 15" id="KW-1133">Transmembrane helix</keyword>
<keyword evidence="19" id="KW-1185">Reference proteome</keyword>
<dbReference type="OrthoDB" id="76293at2759"/>
<feature type="domain" description="Peptidase M28" evidence="16">
    <location>
        <begin position="180"/>
        <end position="376"/>
    </location>
</feature>
<dbReference type="FunFam" id="3.40.630.10:FF:000008">
    <property type="entry name" value="Endoplasmic reticulum metallopeptidase 1"/>
    <property type="match status" value="1"/>
</dbReference>
<comment type="subcellular location">
    <subcellularLocation>
        <location evidence="2">Endoplasmic reticulum membrane</location>
        <topology evidence="2">Multi-pass membrane protein</topology>
    </subcellularLocation>
</comment>
<feature type="transmembrane region" description="Helical" evidence="15">
    <location>
        <begin position="570"/>
        <end position="592"/>
    </location>
</feature>
<evidence type="ECO:0000313" key="19">
    <source>
        <dbReference type="Proteomes" id="UP001154114"/>
    </source>
</evidence>
<feature type="transmembrane region" description="Helical" evidence="15">
    <location>
        <begin position="59"/>
        <end position="80"/>
    </location>
</feature>
<dbReference type="SUPFAM" id="SSF53187">
    <property type="entry name" value="Zn-dependent exopeptidases"/>
    <property type="match status" value="1"/>
</dbReference>
<evidence type="ECO:0000256" key="1">
    <source>
        <dbReference type="ARBA" id="ARBA00001947"/>
    </source>
</evidence>
<dbReference type="AlphaFoldDB" id="A0A9P0BX25"/>
<dbReference type="InterPro" id="IPR048024">
    <property type="entry name" value="Fxna-like_M28_dom"/>
</dbReference>
<keyword evidence="6" id="KW-0479">Metal-binding</keyword>
<accession>A0A9P0BX25</accession>
<organism evidence="18 19">
    <name type="scientific">Chrysodeixis includens</name>
    <name type="common">Soybean looper</name>
    <name type="synonym">Pseudoplusia includens</name>
    <dbReference type="NCBI Taxonomy" id="689277"/>
    <lineage>
        <taxon>Eukaryota</taxon>
        <taxon>Metazoa</taxon>
        <taxon>Ecdysozoa</taxon>
        <taxon>Arthropoda</taxon>
        <taxon>Hexapoda</taxon>
        <taxon>Insecta</taxon>
        <taxon>Pterygota</taxon>
        <taxon>Neoptera</taxon>
        <taxon>Endopterygota</taxon>
        <taxon>Lepidoptera</taxon>
        <taxon>Glossata</taxon>
        <taxon>Ditrysia</taxon>
        <taxon>Noctuoidea</taxon>
        <taxon>Noctuidae</taxon>
        <taxon>Plusiinae</taxon>
        <taxon>Chrysodeixis</taxon>
    </lineage>
</organism>
<keyword evidence="12 15" id="KW-0472">Membrane</keyword>
<evidence type="ECO:0000313" key="18">
    <source>
        <dbReference type="EMBL" id="CAH0598171.1"/>
    </source>
</evidence>
<keyword evidence="8" id="KW-0256">Endoplasmic reticulum</keyword>
<dbReference type="Pfam" id="PF04389">
    <property type="entry name" value="Peptidase_M28"/>
    <property type="match status" value="1"/>
</dbReference>
<feature type="transmembrane region" description="Helical" evidence="15">
    <location>
        <begin position="414"/>
        <end position="433"/>
    </location>
</feature>
<feature type="transmembrane region" description="Helical" evidence="15">
    <location>
        <begin position="599"/>
        <end position="618"/>
    </location>
</feature>
<evidence type="ECO:0000256" key="14">
    <source>
        <dbReference type="ARBA" id="ARBA00078796"/>
    </source>
</evidence>
<comment type="cofactor">
    <cofactor evidence="1">
        <name>Zn(2+)</name>
        <dbReference type="ChEBI" id="CHEBI:29105"/>
    </cofactor>
</comment>
<feature type="transmembrane region" description="Helical" evidence="15">
    <location>
        <begin position="667"/>
        <end position="686"/>
    </location>
</feature>
<dbReference type="EMBL" id="LR824028">
    <property type="protein sequence ID" value="CAH0598171.1"/>
    <property type="molecule type" value="Genomic_DNA"/>
</dbReference>
<dbReference type="Proteomes" id="UP001154114">
    <property type="component" value="Chromosome 25"/>
</dbReference>
<dbReference type="Pfam" id="PF22248">
    <property type="entry name" value="ERMP1_C"/>
    <property type="match status" value="1"/>
</dbReference>
<keyword evidence="7" id="KW-0378">Hydrolase</keyword>
<evidence type="ECO:0000256" key="10">
    <source>
        <dbReference type="ARBA" id="ARBA00022989"/>
    </source>
</evidence>
<dbReference type="InterPro" id="IPR007484">
    <property type="entry name" value="Peptidase_M28"/>
</dbReference>
<evidence type="ECO:0000256" key="13">
    <source>
        <dbReference type="ARBA" id="ARBA00023180"/>
    </source>
</evidence>
<evidence type="ECO:0000256" key="12">
    <source>
        <dbReference type="ARBA" id="ARBA00023136"/>
    </source>
</evidence>
<sequence length="930" mass="103206">MSANDDKQSFNRNRGISAGLRVDYSGVPTAEIDDGRTEKPWQRVMYQIRRKGKHLHEPIKSVPSTLLIVLLGVYLLLGYFTQMVEDSMPSIVRESSVARDDSITFSEEVAHRHLLRIVGDEPRVSGTPYHLNKTYDMKAMLDEIAVRANQVVRTDWQVASGDYFHTTSASFVNVYQNVSNIVALLEGESGFLPNGTIGSTILVNCHYDSVPYALGASDNAAFCAIMAETLTKMARSRQKPKHNIVFLFNGAEENGLQASHAFLQHPWAEGVTAVVNLDAAGMNGKPTIFQATDPRVLSAYSRVVPRPNAQGLAEFMFYSGIIPSDTDFRIWREFGGIQGIDIAFVKWAHVYHTRNDRPELVLPGVLQNAGDMLLALCTELANHEDMTTKSESTGEIYYDFLNAFLVSYSLPASYAVDVLIAVFGLASVAYYVWLVGARKSTLLKLLVSACGRLLSLAAGALLVAALVPLMVATTVQMRYLTHPWLVVPLYWVPYLIGAVALAQAFDAWTVQRVSPHHTQPHIVHVLQLHATGLSRSIRTLQAQAATRLLLSLVLLVLVCVPSLTTLRYLFSAPLFLMAAMSLVSVTVLRYAVLQGWQHLIMEVSLSIPAVMFMCSLALRLDAQVLPITARSGGDTPDYLVAMLNVGLAILVSATVSGIELLFSRKRLWMVLSFVGAICLVLMFIPFSPYDEDGISLQRHYWFHTEIVSYDINSHVTSRTTGIVVTKHDPYSAARVAPALAGAGIHVVTRTDFRQDCEDMVFCGLPLFRTSFARFLKDAMFLYAGGPAPFSPPASFTVTSKTCSGDTCNYSFLMTGANHNMVTFWPLPGVSLTSWSLNTSPSPSRTQRDRPVYVLYHSRATYSEEPMTMAIDVTFNVPISQQSQPLVEVSHHSHKIYHPQDYTQEYRNILQAVPRYFNIATFQSFRSNYVF</sequence>
<dbReference type="GO" id="GO:0005789">
    <property type="term" value="C:endoplasmic reticulum membrane"/>
    <property type="evidence" value="ECO:0007669"/>
    <property type="project" value="UniProtKB-SubCell"/>
</dbReference>
<evidence type="ECO:0000256" key="6">
    <source>
        <dbReference type="ARBA" id="ARBA00022723"/>
    </source>
</evidence>
<feature type="transmembrane region" description="Helical" evidence="15">
    <location>
        <begin position="445"/>
        <end position="471"/>
    </location>
</feature>
<dbReference type="PANTHER" id="PTHR12147:SF22">
    <property type="entry name" value="ENDOPLASMIC RETICULUM METALLOPEPTIDASE 1"/>
    <property type="match status" value="1"/>
</dbReference>
<dbReference type="GO" id="GO:0006508">
    <property type="term" value="P:proteolysis"/>
    <property type="evidence" value="ECO:0007669"/>
    <property type="project" value="UniProtKB-KW"/>
</dbReference>
<proteinExistence type="inferred from homology"/>
<evidence type="ECO:0000259" key="16">
    <source>
        <dbReference type="Pfam" id="PF04389"/>
    </source>
</evidence>
<evidence type="ECO:0000256" key="3">
    <source>
        <dbReference type="ARBA" id="ARBA00010918"/>
    </source>
</evidence>
<feature type="transmembrane region" description="Helical" evidence="15">
    <location>
        <begin position="638"/>
        <end position="662"/>
    </location>
</feature>
<feature type="transmembrane region" description="Helical" evidence="15">
    <location>
        <begin position="544"/>
        <end position="564"/>
    </location>
</feature>
<feature type="transmembrane region" description="Helical" evidence="15">
    <location>
        <begin position="491"/>
        <end position="510"/>
    </location>
</feature>
<evidence type="ECO:0000256" key="5">
    <source>
        <dbReference type="ARBA" id="ARBA00022692"/>
    </source>
</evidence>
<feature type="domain" description="Endoplasmic reticulum metallopeptidase 1-like C-terminal" evidence="17">
    <location>
        <begin position="696"/>
        <end position="928"/>
    </location>
</feature>
<protein>
    <recommendedName>
        <fullName evidence="14">FXNA-like protease</fullName>
    </recommendedName>
</protein>
<reference evidence="18" key="1">
    <citation type="submission" date="2021-12" db="EMBL/GenBank/DDBJ databases">
        <authorList>
            <person name="King R."/>
        </authorList>
    </citation>
    <scope>NUCLEOTIDE SEQUENCE</scope>
</reference>
<dbReference type="Gene3D" id="3.40.630.10">
    <property type="entry name" value="Zn peptidases"/>
    <property type="match status" value="1"/>
</dbReference>
<dbReference type="GO" id="GO:0008235">
    <property type="term" value="F:metalloexopeptidase activity"/>
    <property type="evidence" value="ECO:0007669"/>
    <property type="project" value="InterPro"/>
</dbReference>
<comment type="similarity">
    <text evidence="3">Belongs to the peptidase M28 family.</text>
</comment>
<evidence type="ECO:0000256" key="11">
    <source>
        <dbReference type="ARBA" id="ARBA00023049"/>
    </source>
</evidence>